<dbReference type="Proteomes" id="UP001562457">
    <property type="component" value="Unassembled WGS sequence"/>
</dbReference>
<dbReference type="PROSITE" id="PS00397">
    <property type="entry name" value="RECOMBINASES_1"/>
    <property type="match status" value="1"/>
</dbReference>
<dbReference type="InterPro" id="IPR006119">
    <property type="entry name" value="Resolv_N"/>
</dbReference>
<keyword evidence="7" id="KW-1185">Reference proteome</keyword>
<evidence type="ECO:0000259" key="5">
    <source>
        <dbReference type="PROSITE" id="PS51736"/>
    </source>
</evidence>
<dbReference type="SUPFAM" id="SSF53041">
    <property type="entry name" value="Resolvase-like"/>
    <property type="match status" value="1"/>
</dbReference>
<dbReference type="InterPro" id="IPR050639">
    <property type="entry name" value="SSR_resolvase"/>
</dbReference>
<evidence type="ECO:0000256" key="4">
    <source>
        <dbReference type="PROSITE-ProRule" id="PRU10137"/>
    </source>
</evidence>
<evidence type="ECO:0000256" key="1">
    <source>
        <dbReference type="ARBA" id="ARBA00022908"/>
    </source>
</evidence>
<dbReference type="PANTHER" id="PTHR30461">
    <property type="entry name" value="DNA-INVERTASE FROM LAMBDOID PROPHAGE"/>
    <property type="match status" value="1"/>
</dbReference>
<evidence type="ECO:0000313" key="7">
    <source>
        <dbReference type="Proteomes" id="UP001562457"/>
    </source>
</evidence>
<reference evidence="6 7" key="1">
    <citation type="submission" date="2024-06" db="EMBL/GenBank/DDBJ databases">
        <title>Draft genome sequence of Helicobacter trogontum NHP16-4001.</title>
        <authorList>
            <person name="Rimbara E."/>
            <person name="Suzuki M."/>
        </authorList>
    </citation>
    <scope>NUCLEOTIDE SEQUENCE [LARGE SCALE GENOMIC DNA]</scope>
    <source>
        <strain evidence="6 7">NHP16-4001</strain>
    </source>
</reference>
<dbReference type="PROSITE" id="PS51736">
    <property type="entry name" value="RECOMBINASES_3"/>
    <property type="match status" value="1"/>
</dbReference>
<dbReference type="CDD" id="cd03768">
    <property type="entry name" value="SR_ResInv"/>
    <property type="match status" value="1"/>
</dbReference>
<organism evidence="6 7">
    <name type="scientific">Helicobacter trogontum</name>
    <dbReference type="NCBI Taxonomy" id="50960"/>
    <lineage>
        <taxon>Bacteria</taxon>
        <taxon>Pseudomonadati</taxon>
        <taxon>Campylobacterota</taxon>
        <taxon>Epsilonproteobacteria</taxon>
        <taxon>Campylobacterales</taxon>
        <taxon>Helicobacteraceae</taxon>
        <taxon>Helicobacter</taxon>
    </lineage>
</organism>
<dbReference type="RefSeq" id="WP_278870044.1">
    <property type="nucleotide sequence ID" value="NZ_BAAFHN010000046.1"/>
</dbReference>
<keyword evidence="1" id="KW-0229">DNA integration</keyword>
<name>A0ABQ0D5F9_9HELI</name>
<protein>
    <submittedName>
        <fullName evidence="6">Recombinase family protein</fullName>
    </submittedName>
</protein>
<evidence type="ECO:0000313" key="6">
    <source>
        <dbReference type="EMBL" id="GAB0173586.1"/>
    </source>
</evidence>
<comment type="caution">
    <text evidence="6">The sequence shown here is derived from an EMBL/GenBank/DDBJ whole genome shotgun (WGS) entry which is preliminary data.</text>
</comment>
<proteinExistence type="predicted"/>
<gene>
    <name evidence="6" type="ORF">NHP164001_16060</name>
</gene>
<dbReference type="Gene3D" id="3.40.50.1390">
    <property type="entry name" value="Resolvase, N-terminal catalytic domain"/>
    <property type="match status" value="1"/>
</dbReference>
<evidence type="ECO:0000256" key="2">
    <source>
        <dbReference type="ARBA" id="ARBA00023125"/>
    </source>
</evidence>
<feature type="domain" description="Resolvase/invertase-type recombinase catalytic" evidence="5">
    <location>
        <begin position="11"/>
        <end position="153"/>
    </location>
</feature>
<keyword evidence="3" id="KW-0233">DNA recombination</keyword>
<sequence length="215" mass="24923">MKEHNHMTHRKAIAYIRVSSDKQDTQSQKALILEYAAKNHIYIDEILEVVVSSTKTQEKRKITELQNKLQSGDILITAEISRLGRGMLEVMNLVLELAQKGVQFVFIRQPELTTFNSPYEKLLLAIWSYNADIERHFISLRTKEGLEAARKSGKKLGRPKGSNQSMYDMEYKQIEYYIKEKKLSIRATWLLLDEKGTYAGFHHFCKKKGLVGKKE</sequence>
<dbReference type="SMART" id="SM00857">
    <property type="entry name" value="Resolvase"/>
    <property type="match status" value="1"/>
</dbReference>
<keyword evidence="2" id="KW-0238">DNA-binding</keyword>
<dbReference type="Pfam" id="PF00239">
    <property type="entry name" value="Resolvase"/>
    <property type="match status" value="1"/>
</dbReference>
<feature type="active site" description="O-(5'-phospho-DNA)-serine intermediate" evidence="4">
    <location>
        <position position="19"/>
    </location>
</feature>
<dbReference type="EMBL" id="BAAFHN010000046">
    <property type="protein sequence ID" value="GAB0173586.1"/>
    <property type="molecule type" value="Genomic_DNA"/>
</dbReference>
<accession>A0ABQ0D5F9</accession>
<evidence type="ECO:0000256" key="3">
    <source>
        <dbReference type="ARBA" id="ARBA00023172"/>
    </source>
</evidence>
<dbReference type="InterPro" id="IPR036162">
    <property type="entry name" value="Resolvase-like_N_sf"/>
</dbReference>
<dbReference type="InterPro" id="IPR006118">
    <property type="entry name" value="Recombinase_CS"/>
</dbReference>
<dbReference type="PANTHER" id="PTHR30461:SF19">
    <property type="entry name" value="SITE-SPECIFIC RECOMBINASE RESOLVASE FAMILY"/>
    <property type="match status" value="1"/>
</dbReference>